<dbReference type="EMBL" id="VSRR010002962">
    <property type="protein sequence ID" value="MPC34009.1"/>
    <property type="molecule type" value="Genomic_DNA"/>
</dbReference>
<gene>
    <name evidence="3" type="ORF">E2C01_027380</name>
</gene>
<sequence length="211" mass="21956">MHIQRGRIYRFIILRVLIIMSGVSSSANHVLSSSSSLLSDSSDGFVNSRCSLFVPHHQGGTEGLRSLVSAVLKSPGVPRAAHTAKGGCGVLWGRCCGVRVGALIRKGGGGGGGDCGAVRRREKSIGGGGGGAGDGGREGKEEAREGGKGVRVRWREGREERSTKRGTSPNSRTFSLTPAELLPLENLSPSDPPPSPGSLPDLKNLALTLHN</sequence>
<feature type="compositionally biased region" description="Basic and acidic residues" evidence="1">
    <location>
        <begin position="135"/>
        <end position="163"/>
    </location>
</feature>
<comment type="caution">
    <text evidence="3">The sequence shown here is derived from an EMBL/GenBank/DDBJ whole genome shotgun (WGS) entry which is preliminary data.</text>
</comment>
<feature type="chain" id="PRO_5023070335" evidence="2">
    <location>
        <begin position="27"/>
        <end position="211"/>
    </location>
</feature>
<protein>
    <submittedName>
        <fullName evidence="3">Uncharacterized protein</fullName>
    </submittedName>
</protein>
<proteinExistence type="predicted"/>
<reference evidence="3 4" key="1">
    <citation type="submission" date="2019-05" db="EMBL/GenBank/DDBJ databases">
        <title>Another draft genome of Portunus trituberculatus and its Hox gene families provides insights of decapod evolution.</title>
        <authorList>
            <person name="Jeong J.-H."/>
            <person name="Song I."/>
            <person name="Kim S."/>
            <person name="Choi T."/>
            <person name="Kim D."/>
            <person name="Ryu S."/>
            <person name="Kim W."/>
        </authorList>
    </citation>
    <scope>NUCLEOTIDE SEQUENCE [LARGE SCALE GENOMIC DNA]</scope>
    <source>
        <tissue evidence="3">Muscle</tissue>
    </source>
</reference>
<accession>A0A5B7ELH2</accession>
<feature type="region of interest" description="Disordered" evidence="1">
    <location>
        <begin position="108"/>
        <end position="211"/>
    </location>
</feature>
<dbReference type="AlphaFoldDB" id="A0A5B7ELH2"/>
<keyword evidence="2" id="KW-0732">Signal</keyword>
<organism evidence="3 4">
    <name type="scientific">Portunus trituberculatus</name>
    <name type="common">Swimming crab</name>
    <name type="synonym">Neptunus trituberculatus</name>
    <dbReference type="NCBI Taxonomy" id="210409"/>
    <lineage>
        <taxon>Eukaryota</taxon>
        <taxon>Metazoa</taxon>
        <taxon>Ecdysozoa</taxon>
        <taxon>Arthropoda</taxon>
        <taxon>Crustacea</taxon>
        <taxon>Multicrustacea</taxon>
        <taxon>Malacostraca</taxon>
        <taxon>Eumalacostraca</taxon>
        <taxon>Eucarida</taxon>
        <taxon>Decapoda</taxon>
        <taxon>Pleocyemata</taxon>
        <taxon>Brachyura</taxon>
        <taxon>Eubrachyura</taxon>
        <taxon>Portunoidea</taxon>
        <taxon>Portunidae</taxon>
        <taxon>Portuninae</taxon>
        <taxon>Portunus</taxon>
    </lineage>
</organism>
<feature type="compositionally biased region" description="Gly residues" evidence="1">
    <location>
        <begin position="125"/>
        <end position="134"/>
    </location>
</feature>
<evidence type="ECO:0000313" key="3">
    <source>
        <dbReference type="EMBL" id="MPC34009.1"/>
    </source>
</evidence>
<keyword evidence="4" id="KW-1185">Reference proteome</keyword>
<evidence type="ECO:0000256" key="2">
    <source>
        <dbReference type="SAM" id="SignalP"/>
    </source>
</evidence>
<evidence type="ECO:0000313" key="4">
    <source>
        <dbReference type="Proteomes" id="UP000324222"/>
    </source>
</evidence>
<feature type="signal peptide" evidence="2">
    <location>
        <begin position="1"/>
        <end position="26"/>
    </location>
</feature>
<dbReference type="Proteomes" id="UP000324222">
    <property type="component" value="Unassembled WGS sequence"/>
</dbReference>
<name>A0A5B7ELH2_PORTR</name>
<feature type="compositionally biased region" description="Polar residues" evidence="1">
    <location>
        <begin position="165"/>
        <end position="176"/>
    </location>
</feature>
<evidence type="ECO:0000256" key="1">
    <source>
        <dbReference type="SAM" id="MobiDB-lite"/>
    </source>
</evidence>
<feature type="compositionally biased region" description="Low complexity" evidence="1">
    <location>
        <begin position="178"/>
        <end position="189"/>
    </location>
</feature>